<sequence length="138" mass="15080">MDMWKSEGSWKQTLLKGTAPNVQVDKRVNGFAEVPLVLKEKEDEDVVLDSLIVAVHGDSLNPVPRGFRTKSNVGVPHVTGVADRVITEKIGFGLHSTACPFADLVDMHLAKNKRSKPAKRKVVVGLSLVLGNYLLQIP</sequence>
<gene>
    <name evidence="1" type="ORF">LLUT_LOCUS28773</name>
</gene>
<comment type="caution">
    <text evidence="1">The sequence shown here is derived from an EMBL/GenBank/DDBJ whole genome shotgun (WGS) entry which is preliminary data.</text>
</comment>
<organism evidence="1 2">
    <name type="scientific">Lupinus luteus</name>
    <name type="common">European yellow lupine</name>
    <dbReference type="NCBI Taxonomy" id="3873"/>
    <lineage>
        <taxon>Eukaryota</taxon>
        <taxon>Viridiplantae</taxon>
        <taxon>Streptophyta</taxon>
        <taxon>Embryophyta</taxon>
        <taxon>Tracheophyta</taxon>
        <taxon>Spermatophyta</taxon>
        <taxon>Magnoliopsida</taxon>
        <taxon>eudicotyledons</taxon>
        <taxon>Gunneridae</taxon>
        <taxon>Pentapetalae</taxon>
        <taxon>rosids</taxon>
        <taxon>fabids</taxon>
        <taxon>Fabales</taxon>
        <taxon>Fabaceae</taxon>
        <taxon>Papilionoideae</taxon>
        <taxon>50 kb inversion clade</taxon>
        <taxon>genistoids sensu lato</taxon>
        <taxon>core genistoids</taxon>
        <taxon>Genisteae</taxon>
        <taxon>Lupinus</taxon>
    </lineage>
</organism>
<protein>
    <submittedName>
        <fullName evidence="1">Uncharacterized protein</fullName>
    </submittedName>
</protein>
<dbReference type="EMBL" id="CAXHTB010000020">
    <property type="protein sequence ID" value="CAL0327713.1"/>
    <property type="molecule type" value="Genomic_DNA"/>
</dbReference>
<dbReference type="AlphaFoldDB" id="A0AAV1Y1D3"/>
<dbReference type="Proteomes" id="UP001497480">
    <property type="component" value="Unassembled WGS sequence"/>
</dbReference>
<evidence type="ECO:0000313" key="1">
    <source>
        <dbReference type="EMBL" id="CAL0327713.1"/>
    </source>
</evidence>
<name>A0AAV1Y1D3_LUPLU</name>
<evidence type="ECO:0000313" key="2">
    <source>
        <dbReference type="Proteomes" id="UP001497480"/>
    </source>
</evidence>
<reference evidence="1 2" key="1">
    <citation type="submission" date="2024-03" db="EMBL/GenBank/DDBJ databases">
        <authorList>
            <person name="Martinez-Hernandez J."/>
        </authorList>
    </citation>
    <scope>NUCLEOTIDE SEQUENCE [LARGE SCALE GENOMIC DNA]</scope>
</reference>
<accession>A0AAV1Y1D3</accession>
<keyword evidence="2" id="KW-1185">Reference proteome</keyword>
<proteinExistence type="predicted"/>